<name>Q2J9J4_FRACC</name>
<evidence type="ECO:0000256" key="4">
    <source>
        <dbReference type="ARBA" id="ARBA00023004"/>
    </source>
</evidence>
<accession>Q2J9J4</accession>
<dbReference type="PANTHER" id="PTHR21266">
    <property type="entry name" value="IRON-SULFUR DOMAIN CONTAINING PROTEIN"/>
    <property type="match status" value="1"/>
</dbReference>
<evidence type="ECO:0000313" key="8">
    <source>
        <dbReference type="Proteomes" id="UP000001937"/>
    </source>
</evidence>
<dbReference type="AlphaFoldDB" id="Q2J9J4"/>
<organism evidence="7 8">
    <name type="scientific">Frankia casuarinae (strain DSM 45818 / CECT 9043 / HFP020203 / CcI3)</name>
    <dbReference type="NCBI Taxonomy" id="106370"/>
    <lineage>
        <taxon>Bacteria</taxon>
        <taxon>Bacillati</taxon>
        <taxon>Actinomycetota</taxon>
        <taxon>Actinomycetes</taxon>
        <taxon>Frankiales</taxon>
        <taxon>Frankiaceae</taxon>
        <taxon>Frankia</taxon>
    </lineage>
</organism>
<dbReference type="eggNOG" id="COG4638">
    <property type="taxonomic scope" value="Bacteria"/>
</dbReference>
<sequence length="356" mass="39282">MTGSIVTGDLVTAETEPPQPGLAAGWYIALPSEELGKRRGQPLTLFGRELVAWRDGTGRPVIMRRHCPHLGASLAFGKVVDGTLRCPFHHWHFDAAGACTHVPGTDRLPRRVARRSYPTDERYGYVWVWYGNPEPSYPVPAVPALAEGREAYLGYQFSHVTTASPRRVLENAFDCAHFGTLHRVRSGGGLKINILTEPSATAENGPPIGGDASIAAAMETDILDLPPTVRALGIRARKFTLLIDGWPGGQRLTFLLDGHVLAKELLGITPTSDGRTVLQGWSLIRRTGNRALDHLIRLAYRAQHEWGTREDLRIYRHASDVDGTVPVTADHGVLKFRKHYQRWVDAALPDDRACMS</sequence>
<evidence type="ECO:0000256" key="2">
    <source>
        <dbReference type="ARBA" id="ARBA00022723"/>
    </source>
</evidence>
<dbReference type="Proteomes" id="UP000001937">
    <property type="component" value="Chromosome"/>
</dbReference>
<keyword evidence="2" id="KW-0479">Metal-binding</keyword>
<keyword evidence="8" id="KW-1185">Reference proteome</keyword>
<dbReference type="HOGENOM" id="CLU_735203_0_0_11"/>
<keyword evidence="5" id="KW-0411">Iron-sulfur</keyword>
<dbReference type="InterPro" id="IPR036922">
    <property type="entry name" value="Rieske_2Fe-2S_sf"/>
</dbReference>
<dbReference type="SUPFAM" id="SSF55961">
    <property type="entry name" value="Bet v1-like"/>
    <property type="match status" value="1"/>
</dbReference>
<dbReference type="Gene3D" id="3.90.380.10">
    <property type="entry name" value="Naphthalene 1,2-dioxygenase Alpha Subunit, Chain A, domain 1"/>
    <property type="match status" value="1"/>
</dbReference>
<dbReference type="InterPro" id="IPR050584">
    <property type="entry name" value="Cholesterol_7-desaturase"/>
</dbReference>
<feature type="domain" description="Rieske" evidence="6">
    <location>
        <begin position="26"/>
        <end position="128"/>
    </location>
</feature>
<keyword evidence="1" id="KW-0001">2Fe-2S</keyword>
<gene>
    <name evidence="7" type="ordered locus">Francci3_2687</name>
</gene>
<dbReference type="Gene3D" id="2.102.10.10">
    <property type="entry name" value="Rieske [2Fe-2S] iron-sulphur domain"/>
    <property type="match status" value="1"/>
</dbReference>
<keyword evidence="3" id="KW-0560">Oxidoreductase</keyword>
<dbReference type="GO" id="GO:0016705">
    <property type="term" value="F:oxidoreductase activity, acting on paired donors, with incorporation or reduction of molecular oxygen"/>
    <property type="evidence" value="ECO:0007669"/>
    <property type="project" value="UniProtKB-ARBA"/>
</dbReference>
<dbReference type="EMBL" id="CP000249">
    <property type="protein sequence ID" value="ABD12048.1"/>
    <property type="molecule type" value="Genomic_DNA"/>
</dbReference>
<evidence type="ECO:0000256" key="1">
    <source>
        <dbReference type="ARBA" id="ARBA00022714"/>
    </source>
</evidence>
<dbReference type="Pfam" id="PF00355">
    <property type="entry name" value="Rieske"/>
    <property type="match status" value="1"/>
</dbReference>
<dbReference type="PANTHER" id="PTHR21266:SF60">
    <property type="entry name" value="3-KETOSTEROID-9-ALPHA-MONOOXYGENASE, OXYGENASE COMPONENT"/>
    <property type="match status" value="1"/>
</dbReference>
<evidence type="ECO:0000259" key="6">
    <source>
        <dbReference type="PROSITE" id="PS51296"/>
    </source>
</evidence>
<dbReference type="SUPFAM" id="SSF50022">
    <property type="entry name" value="ISP domain"/>
    <property type="match status" value="1"/>
</dbReference>
<dbReference type="GO" id="GO:0046872">
    <property type="term" value="F:metal ion binding"/>
    <property type="evidence" value="ECO:0007669"/>
    <property type="project" value="UniProtKB-KW"/>
</dbReference>
<dbReference type="PROSITE" id="PS51296">
    <property type="entry name" value="RIESKE"/>
    <property type="match status" value="1"/>
</dbReference>
<dbReference type="InterPro" id="IPR017941">
    <property type="entry name" value="Rieske_2Fe-2S"/>
</dbReference>
<protein>
    <submittedName>
        <fullName evidence="7">Rieske (2Fe-2S) protein</fullName>
    </submittedName>
</protein>
<dbReference type="GO" id="GO:0051537">
    <property type="term" value="F:2 iron, 2 sulfur cluster binding"/>
    <property type="evidence" value="ECO:0007669"/>
    <property type="project" value="UniProtKB-KW"/>
</dbReference>
<evidence type="ECO:0000256" key="5">
    <source>
        <dbReference type="ARBA" id="ARBA00023014"/>
    </source>
</evidence>
<proteinExistence type="predicted"/>
<evidence type="ECO:0000256" key="3">
    <source>
        <dbReference type="ARBA" id="ARBA00023002"/>
    </source>
</evidence>
<dbReference type="STRING" id="106370.Francci3_2687"/>
<dbReference type="RefSeq" id="WP_011437083.1">
    <property type="nucleotide sequence ID" value="NC_007777.1"/>
</dbReference>
<keyword evidence="4" id="KW-0408">Iron</keyword>
<dbReference type="KEGG" id="fra:Francci3_2687"/>
<reference evidence="7 8" key="1">
    <citation type="journal article" date="2007" name="Genome Res.">
        <title>Genome characteristics of facultatively symbiotic Frankia sp. strains reflect host range and host plant biogeography.</title>
        <authorList>
            <person name="Normand P."/>
            <person name="Lapierre P."/>
            <person name="Tisa L.S."/>
            <person name="Gogarten J.P."/>
            <person name="Alloisio N."/>
            <person name="Bagnarol E."/>
            <person name="Bassi C.A."/>
            <person name="Berry A.M."/>
            <person name="Bickhart D.M."/>
            <person name="Choisne N."/>
            <person name="Couloux A."/>
            <person name="Cournoyer B."/>
            <person name="Cruveiller S."/>
            <person name="Daubin V."/>
            <person name="Demange N."/>
            <person name="Francino M.P."/>
            <person name="Goltsman E."/>
            <person name="Huang Y."/>
            <person name="Kopp O.R."/>
            <person name="Labarre L."/>
            <person name="Lapidus A."/>
            <person name="Lavire C."/>
            <person name="Marechal J."/>
            <person name="Martinez M."/>
            <person name="Mastronunzio J.E."/>
            <person name="Mullin B.C."/>
            <person name="Niemann J."/>
            <person name="Pujic P."/>
            <person name="Rawnsley T."/>
            <person name="Rouy Z."/>
            <person name="Schenowitz C."/>
            <person name="Sellstedt A."/>
            <person name="Tavares F."/>
            <person name="Tomkins J.P."/>
            <person name="Vallenet D."/>
            <person name="Valverde C."/>
            <person name="Wall L.G."/>
            <person name="Wang Y."/>
            <person name="Medigue C."/>
            <person name="Benson D.R."/>
        </authorList>
    </citation>
    <scope>NUCLEOTIDE SEQUENCE [LARGE SCALE GENOMIC DNA]</scope>
    <source>
        <strain evidence="8">DSM 45818 / CECT 9043 / CcI3</strain>
    </source>
</reference>
<evidence type="ECO:0000313" key="7">
    <source>
        <dbReference type="EMBL" id="ABD12048.1"/>
    </source>
</evidence>
<dbReference type="PhylomeDB" id="Q2J9J4"/>
<dbReference type="GO" id="GO:0004497">
    <property type="term" value="F:monooxygenase activity"/>
    <property type="evidence" value="ECO:0007669"/>
    <property type="project" value="UniProtKB-ARBA"/>
</dbReference>